<name>A0A4P6X7J1_HYDPS</name>
<dbReference type="Gene3D" id="3.15.10.40">
    <property type="entry name" value="Uncharacterised protein PF07273, DUF1439"/>
    <property type="match status" value="1"/>
</dbReference>
<proteinExistence type="predicted"/>
<reference evidence="2 3" key="1">
    <citation type="submission" date="2019-03" db="EMBL/GenBank/DDBJ databases">
        <authorList>
            <person name="Sebastian G."/>
            <person name="Baumann P."/>
            <person name="Ruckert C."/>
            <person name="Kalinowski J."/>
            <person name="Nebel B."/>
            <person name="Takors R."/>
            <person name="Blombach B."/>
        </authorList>
    </citation>
    <scope>NUCLEOTIDE SEQUENCE [LARGE SCALE GENOMIC DNA]</scope>
    <source>
        <strain evidence="2 3">DSM 1084</strain>
    </source>
</reference>
<dbReference type="KEGG" id="hpse:HPF_18420"/>
<sequence precursor="true">MTLPVLPRRRLAAASLTLLALAGCNALPTGPRQVNISEAQLLERIATRFPVKQRYLGLLETTLDQPRLRLRPEENRVGTLVNYLIALPLPGQSDIKGQLELSYGLRFEPSDTTLRLTQARVERLDVDGMNAAQAAQVKKVGGLLAEDLLNEAVVHRFKKEDLESLAGRGYRPGALRVVPGGLQLTLEPLPR</sequence>
<organism evidence="2 3">
    <name type="scientific">Hydrogenophaga pseudoflava</name>
    <name type="common">Pseudomonas carboxydoflava</name>
    <dbReference type="NCBI Taxonomy" id="47421"/>
    <lineage>
        <taxon>Bacteria</taxon>
        <taxon>Pseudomonadati</taxon>
        <taxon>Pseudomonadota</taxon>
        <taxon>Betaproteobacteria</taxon>
        <taxon>Burkholderiales</taxon>
        <taxon>Comamonadaceae</taxon>
        <taxon>Hydrogenophaga</taxon>
    </lineage>
</organism>
<keyword evidence="3" id="KW-1185">Reference proteome</keyword>
<feature type="signal peptide" evidence="1">
    <location>
        <begin position="1"/>
        <end position="26"/>
    </location>
</feature>
<gene>
    <name evidence="2" type="ORF">HPF_18420</name>
</gene>
<accession>A0A4P6X7J1</accession>
<protein>
    <recommendedName>
        <fullName evidence="4">DUF1439 domain-containing protein</fullName>
    </recommendedName>
</protein>
<evidence type="ECO:0000256" key="1">
    <source>
        <dbReference type="SAM" id="SignalP"/>
    </source>
</evidence>
<dbReference type="AlphaFoldDB" id="A0A4P6X7J1"/>
<evidence type="ECO:0000313" key="3">
    <source>
        <dbReference type="Proteomes" id="UP000293912"/>
    </source>
</evidence>
<evidence type="ECO:0000313" key="2">
    <source>
        <dbReference type="EMBL" id="QBM29674.1"/>
    </source>
</evidence>
<dbReference type="Proteomes" id="UP000293912">
    <property type="component" value="Chromosome"/>
</dbReference>
<dbReference type="RefSeq" id="WP_127805435.1">
    <property type="nucleotide sequence ID" value="NZ_CP037867.1"/>
</dbReference>
<feature type="chain" id="PRO_5020211309" description="DUF1439 domain-containing protein" evidence="1">
    <location>
        <begin position="27"/>
        <end position="191"/>
    </location>
</feature>
<evidence type="ECO:0008006" key="4">
    <source>
        <dbReference type="Google" id="ProtNLM"/>
    </source>
</evidence>
<keyword evidence="1" id="KW-0732">Signal</keyword>
<dbReference type="EMBL" id="CP037867">
    <property type="protein sequence ID" value="QBM29674.1"/>
    <property type="molecule type" value="Genomic_DNA"/>
</dbReference>